<reference evidence="5 6" key="1">
    <citation type="submission" date="2009-11" db="EMBL/GenBank/DDBJ databases">
        <title>Annotation of Allomyces macrogynus ATCC 38327.</title>
        <authorList>
            <consortium name="The Broad Institute Genome Sequencing Platform"/>
            <person name="Russ C."/>
            <person name="Cuomo C."/>
            <person name="Burger G."/>
            <person name="Gray M.W."/>
            <person name="Holland P.W.H."/>
            <person name="King N."/>
            <person name="Lang F.B.F."/>
            <person name="Roger A.J."/>
            <person name="Ruiz-Trillo I."/>
            <person name="Young S.K."/>
            <person name="Zeng Q."/>
            <person name="Gargeya S."/>
            <person name="Fitzgerald M."/>
            <person name="Haas B."/>
            <person name="Abouelleil A."/>
            <person name="Alvarado L."/>
            <person name="Arachchi H.M."/>
            <person name="Berlin A."/>
            <person name="Chapman S.B."/>
            <person name="Gearin G."/>
            <person name="Goldberg J."/>
            <person name="Griggs A."/>
            <person name="Gujja S."/>
            <person name="Hansen M."/>
            <person name="Heiman D."/>
            <person name="Howarth C."/>
            <person name="Larimer J."/>
            <person name="Lui A."/>
            <person name="MacDonald P.J.P."/>
            <person name="McCowen C."/>
            <person name="Montmayeur A."/>
            <person name="Murphy C."/>
            <person name="Neiman D."/>
            <person name="Pearson M."/>
            <person name="Priest M."/>
            <person name="Roberts A."/>
            <person name="Saif S."/>
            <person name="Shea T."/>
            <person name="Sisk P."/>
            <person name="Stolte C."/>
            <person name="Sykes S."/>
            <person name="Wortman J."/>
            <person name="Nusbaum C."/>
            <person name="Birren B."/>
        </authorList>
    </citation>
    <scope>NUCLEOTIDE SEQUENCE [LARGE SCALE GENOMIC DNA]</scope>
    <source>
        <strain evidence="5 6">ATCC 38327</strain>
    </source>
</reference>
<keyword evidence="6" id="KW-1185">Reference proteome</keyword>
<feature type="compositionally biased region" description="Polar residues" evidence="3">
    <location>
        <begin position="127"/>
        <end position="136"/>
    </location>
</feature>
<dbReference type="PROSITE" id="PS51525">
    <property type="entry name" value="NET"/>
    <property type="match status" value="1"/>
</dbReference>
<dbReference type="InterPro" id="IPR038336">
    <property type="entry name" value="NET_sf"/>
</dbReference>
<dbReference type="AlphaFoldDB" id="A0A0L0S4K3"/>
<protein>
    <recommendedName>
        <fullName evidence="4">NET domain-containing protein</fullName>
    </recommendedName>
</protein>
<dbReference type="Gene3D" id="1.20.1270.220">
    <property type="match status" value="1"/>
</dbReference>
<feature type="compositionally biased region" description="Acidic residues" evidence="3">
    <location>
        <begin position="138"/>
        <end position="153"/>
    </location>
</feature>
<sequence>MKRELSERINDLSAEKLQQVLTIIQESMPSLSDGQEEIELDISSLDHRTLYRLWQLVTDDAQSASTASVATAQQQDPLPPLHHLAAQGGSLSSATSSSANSSTHSLPSVASAASAPLPPLHKASGPTALSSMLGTNSSDDDGSDDESSGSDSD</sequence>
<feature type="compositionally biased region" description="Low complexity" evidence="3">
    <location>
        <begin position="62"/>
        <end position="76"/>
    </location>
</feature>
<keyword evidence="1" id="KW-0805">Transcription regulation</keyword>
<dbReference type="STRING" id="578462.A0A0L0S4K3"/>
<evidence type="ECO:0000313" key="6">
    <source>
        <dbReference type="Proteomes" id="UP000054350"/>
    </source>
</evidence>
<dbReference type="InterPro" id="IPR027353">
    <property type="entry name" value="NET_dom"/>
</dbReference>
<dbReference type="OrthoDB" id="784962at2759"/>
<accession>A0A0L0S4K3</accession>
<feature type="region of interest" description="Disordered" evidence="3">
    <location>
        <begin position="62"/>
        <end position="153"/>
    </location>
</feature>
<dbReference type="Proteomes" id="UP000054350">
    <property type="component" value="Unassembled WGS sequence"/>
</dbReference>
<feature type="compositionally biased region" description="Low complexity" evidence="3">
    <location>
        <begin position="90"/>
        <end position="115"/>
    </location>
</feature>
<keyword evidence="2" id="KW-0804">Transcription</keyword>
<proteinExistence type="predicted"/>
<gene>
    <name evidence="5" type="ORF">AMAG_18035</name>
</gene>
<dbReference type="eggNOG" id="KOG1474">
    <property type="taxonomic scope" value="Eukaryota"/>
</dbReference>
<evidence type="ECO:0000259" key="4">
    <source>
        <dbReference type="PROSITE" id="PS51525"/>
    </source>
</evidence>
<dbReference type="VEuPathDB" id="FungiDB:AMAG_18035"/>
<dbReference type="Pfam" id="PF17035">
    <property type="entry name" value="BET"/>
    <property type="match status" value="1"/>
</dbReference>
<evidence type="ECO:0000256" key="3">
    <source>
        <dbReference type="SAM" id="MobiDB-lite"/>
    </source>
</evidence>
<evidence type="ECO:0000256" key="1">
    <source>
        <dbReference type="ARBA" id="ARBA00023015"/>
    </source>
</evidence>
<evidence type="ECO:0000256" key="2">
    <source>
        <dbReference type="ARBA" id="ARBA00023163"/>
    </source>
</evidence>
<organism evidence="5 6">
    <name type="scientific">Allomyces macrogynus (strain ATCC 38327)</name>
    <name type="common">Allomyces javanicus var. macrogynus</name>
    <dbReference type="NCBI Taxonomy" id="578462"/>
    <lineage>
        <taxon>Eukaryota</taxon>
        <taxon>Fungi</taxon>
        <taxon>Fungi incertae sedis</taxon>
        <taxon>Blastocladiomycota</taxon>
        <taxon>Blastocladiomycetes</taxon>
        <taxon>Blastocladiales</taxon>
        <taxon>Blastocladiaceae</taxon>
        <taxon>Allomyces</taxon>
    </lineage>
</organism>
<feature type="domain" description="NET" evidence="4">
    <location>
        <begin position="1"/>
        <end position="68"/>
    </location>
</feature>
<dbReference type="PANTHER" id="PTHR45926">
    <property type="entry name" value="OSJNBA0053K19.4 PROTEIN"/>
    <property type="match status" value="1"/>
</dbReference>
<reference evidence="6" key="2">
    <citation type="submission" date="2009-11" db="EMBL/GenBank/DDBJ databases">
        <title>The Genome Sequence of Allomyces macrogynus strain ATCC 38327.</title>
        <authorList>
            <consortium name="The Broad Institute Genome Sequencing Platform"/>
            <person name="Russ C."/>
            <person name="Cuomo C."/>
            <person name="Shea T."/>
            <person name="Young S.K."/>
            <person name="Zeng Q."/>
            <person name="Koehrsen M."/>
            <person name="Haas B."/>
            <person name="Borodovsky M."/>
            <person name="Guigo R."/>
            <person name="Alvarado L."/>
            <person name="Berlin A."/>
            <person name="Borenstein D."/>
            <person name="Chen Z."/>
            <person name="Engels R."/>
            <person name="Freedman E."/>
            <person name="Gellesch M."/>
            <person name="Goldberg J."/>
            <person name="Griggs A."/>
            <person name="Gujja S."/>
            <person name="Heiman D."/>
            <person name="Hepburn T."/>
            <person name="Howarth C."/>
            <person name="Jen D."/>
            <person name="Larson L."/>
            <person name="Lewis B."/>
            <person name="Mehta T."/>
            <person name="Park D."/>
            <person name="Pearson M."/>
            <person name="Roberts A."/>
            <person name="Saif S."/>
            <person name="Shenoy N."/>
            <person name="Sisk P."/>
            <person name="Stolte C."/>
            <person name="Sykes S."/>
            <person name="Walk T."/>
            <person name="White J."/>
            <person name="Yandava C."/>
            <person name="Burger G."/>
            <person name="Gray M.W."/>
            <person name="Holland P.W.H."/>
            <person name="King N."/>
            <person name="Lang F.B.F."/>
            <person name="Roger A.J."/>
            <person name="Ruiz-Trillo I."/>
            <person name="Lander E."/>
            <person name="Nusbaum C."/>
        </authorList>
    </citation>
    <scope>NUCLEOTIDE SEQUENCE [LARGE SCALE GENOMIC DNA]</scope>
    <source>
        <strain evidence="6">ATCC 38327</strain>
    </source>
</reference>
<evidence type="ECO:0000313" key="5">
    <source>
        <dbReference type="EMBL" id="KNE57304.1"/>
    </source>
</evidence>
<name>A0A0L0S4K3_ALLM3</name>
<dbReference type="EMBL" id="GG745331">
    <property type="protein sequence ID" value="KNE57304.1"/>
    <property type="molecule type" value="Genomic_DNA"/>
</dbReference>